<evidence type="ECO:0000256" key="1">
    <source>
        <dbReference type="SAM" id="Phobius"/>
    </source>
</evidence>
<reference evidence="2" key="1">
    <citation type="submission" date="2013-11" db="EMBL/GenBank/DDBJ databases">
        <title>Genome sequence of the fusiform rust pathogen reveals effectors for host alternation and coevolution with pine.</title>
        <authorList>
            <consortium name="DOE Joint Genome Institute"/>
            <person name="Smith K."/>
            <person name="Pendleton A."/>
            <person name="Kubisiak T."/>
            <person name="Anderson C."/>
            <person name="Salamov A."/>
            <person name="Aerts A."/>
            <person name="Riley R."/>
            <person name="Clum A."/>
            <person name="Lindquist E."/>
            <person name="Ence D."/>
            <person name="Campbell M."/>
            <person name="Kronenberg Z."/>
            <person name="Feau N."/>
            <person name="Dhillon B."/>
            <person name="Hamelin R."/>
            <person name="Burleigh J."/>
            <person name="Smith J."/>
            <person name="Yandell M."/>
            <person name="Nelson C."/>
            <person name="Grigoriev I."/>
            <person name="Davis J."/>
        </authorList>
    </citation>
    <scope>NUCLEOTIDE SEQUENCE</scope>
    <source>
        <strain evidence="2">G11</strain>
    </source>
</reference>
<dbReference type="InterPro" id="IPR007246">
    <property type="entry name" value="Gaa1"/>
</dbReference>
<dbReference type="PIRSF" id="PIRSF036762">
    <property type="entry name" value="GAA1"/>
    <property type="match status" value="1"/>
</dbReference>
<dbReference type="Pfam" id="PF04114">
    <property type="entry name" value="Gaa1"/>
    <property type="match status" value="1"/>
</dbReference>
<dbReference type="GO" id="GO:0016255">
    <property type="term" value="P:attachment of GPI anchor to protein"/>
    <property type="evidence" value="ECO:0007669"/>
    <property type="project" value="TreeGrafter"/>
</dbReference>
<comment type="caution">
    <text evidence="2">The sequence shown here is derived from an EMBL/GenBank/DDBJ whole genome shotgun (WGS) entry which is preliminary data.</text>
</comment>
<dbReference type="AlphaFoldDB" id="A0A9P6NBM9"/>
<gene>
    <name evidence="2" type="ORF">CROQUDRAFT_66493</name>
</gene>
<protein>
    <recommendedName>
        <fullName evidence="4">Gaa1-domain-containing protein</fullName>
    </recommendedName>
</protein>
<proteinExistence type="predicted"/>
<feature type="transmembrane region" description="Helical" evidence="1">
    <location>
        <begin position="390"/>
        <end position="409"/>
    </location>
</feature>
<feature type="transmembrane region" description="Helical" evidence="1">
    <location>
        <begin position="445"/>
        <end position="467"/>
    </location>
</feature>
<evidence type="ECO:0008006" key="4">
    <source>
        <dbReference type="Google" id="ProtNLM"/>
    </source>
</evidence>
<dbReference type="PANTHER" id="PTHR13304">
    <property type="entry name" value="GLYCOSYLPHOSPHATIDYLINOSITOL ANCHOR ATTACHMENT 1 PROTEIN"/>
    <property type="match status" value="1"/>
</dbReference>
<name>A0A9P6NBM9_9BASI</name>
<dbReference type="OrthoDB" id="445301at2759"/>
<dbReference type="GO" id="GO:0042765">
    <property type="term" value="C:GPI-anchor transamidase complex"/>
    <property type="evidence" value="ECO:0007669"/>
    <property type="project" value="InterPro"/>
</dbReference>
<keyword evidence="1" id="KW-0472">Membrane</keyword>
<sequence>MTIQSQSQSQLDRLIRRRRIIQLVISTIPILSRLFVIAGLLGALVLPTNLLSRPTYISENALQPGQVNTYWGWSQVHKADRYADQVEVWRHLPSKQRAQAIRSAFEKIGLKSEIQSYHFNSPISNKLILNGTNVHAILQAPRTDGTESLVLMASWLSRKPKSDSKGGDLNVRGIASILALANYLTTLNLWSKDIIFLISDGFVDGTHAWLQAYHDLPQSNLRTDRLRLRTGPIWAAINIDYPFHSFSHIAIHYEGINGQLPNLDLINTISHISRWTGSSPVTIHTRPLSSSESSSPTLSTYSRAAQTMLEQISYGLIGTPSGPEGLFTTYRIDSLSLFAVPSDGPHGFHTIGKIIESSLRSLNNLLERFHQSFFLYLIQNERKFISVGNYLFVTISVGIGISLLGLNLWRKLGQSKKFKTKQDKVNHDDSDEVEEFVEEFKGKDIVWSLKIISLCHLIGATSFWTIVRAIEPSEVTKSIRMQILFIFFISLPVMMVNRTKDKVGNWKILESIHLLLVGCLISVMSVLNFSIGAGLALLFGPPLALIPRSNLGGGLRVGWYGIFMILGSWLSRDWVLERVMFDDQCLGGWFLIFLVVLVIPLMIEGSVIGLMMMMKKKKK</sequence>
<keyword evidence="1" id="KW-1133">Transmembrane helix</keyword>
<evidence type="ECO:0000313" key="2">
    <source>
        <dbReference type="EMBL" id="KAG0143144.1"/>
    </source>
</evidence>
<feature type="transmembrane region" description="Helical" evidence="1">
    <location>
        <begin position="20"/>
        <end position="46"/>
    </location>
</feature>
<dbReference type="EMBL" id="MU167327">
    <property type="protein sequence ID" value="KAG0143144.1"/>
    <property type="molecule type" value="Genomic_DNA"/>
</dbReference>
<feature type="transmembrane region" description="Helical" evidence="1">
    <location>
        <begin position="590"/>
        <end position="613"/>
    </location>
</feature>
<feature type="transmembrane region" description="Helical" evidence="1">
    <location>
        <begin position="479"/>
        <end position="495"/>
    </location>
</feature>
<keyword evidence="3" id="KW-1185">Reference proteome</keyword>
<dbReference type="Proteomes" id="UP000886653">
    <property type="component" value="Unassembled WGS sequence"/>
</dbReference>
<dbReference type="PANTHER" id="PTHR13304:SF0">
    <property type="entry name" value="GLYCOSYLPHOSPHATIDYLINOSITOL ANCHOR ATTACHMENT 1 PROTEIN"/>
    <property type="match status" value="1"/>
</dbReference>
<keyword evidence="1" id="KW-0812">Transmembrane</keyword>
<accession>A0A9P6NBM9</accession>
<evidence type="ECO:0000313" key="3">
    <source>
        <dbReference type="Proteomes" id="UP000886653"/>
    </source>
</evidence>
<feature type="transmembrane region" description="Helical" evidence="1">
    <location>
        <begin position="515"/>
        <end position="539"/>
    </location>
</feature>
<organism evidence="2 3">
    <name type="scientific">Cronartium quercuum f. sp. fusiforme G11</name>
    <dbReference type="NCBI Taxonomy" id="708437"/>
    <lineage>
        <taxon>Eukaryota</taxon>
        <taxon>Fungi</taxon>
        <taxon>Dikarya</taxon>
        <taxon>Basidiomycota</taxon>
        <taxon>Pucciniomycotina</taxon>
        <taxon>Pucciniomycetes</taxon>
        <taxon>Pucciniales</taxon>
        <taxon>Coleosporiaceae</taxon>
        <taxon>Cronartium</taxon>
    </lineage>
</organism>
<dbReference type="Gene3D" id="3.40.630.10">
    <property type="entry name" value="Zn peptidases"/>
    <property type="match status" value="1"/>
</dbReference>